<comment type="subcellular location">
    <subcellularLocation>
        <location evidence="1">Cell membrane</location>
        <topology evidence="1">Multi-pass membrane protein</topology>
    </subcellularLocation>
</comment>
<feature type="transmembrane region" description="Helical" evidence="8">
    <location>
        <begin position="353"/>
        <end position="371"/>
    </location>
</feature>
<reference evidence="10 11" key="1">
    <citation type="journal article" date="2016" name="Nat. Commun.">
        <title>Thousands of microbial genomes shed light on interconnected biogeochemical processes in an aquifer system.</title>
        <authorList>
            <person name="Anantharaman K."/>
            <person name="Brown C.T."/>
            <person name="Hug L.A."/>
            <person name="Sharon I."/>
            <person name="Castelle C.J."/>
            <person name="Probst A.J."/>
            <person name="Thomas B.C."/>
            <person name="Singh A."/>
            <person name="Wilkins M.J."/>
            <person name="Karaoz U."/>
            <person name="Brodie E.L."/>
            <person name="Williams K.H."/>
            <person name="Hubbard S.S."/>
            <person name="Banfield J.F."/>
        </authorList>
    </citation>
    <scope>NUCLEOTIDE SEQUENCE [LARGE SCALE GENOMIC DNA]</scope>
</reference>
<evidence type="ECO:0000256" key="3">
    <source>
        <dbReference type="ARBA" id="ARBA00022676"/>
    </source>
</evidence>
<keyword evidence="4" id="KW-0808">Transferase</keyword>
<dbReference type="AlphaFoldDB" id="A0A1F7J4R7"/>
<evidence type="ECO:0000256" key="4">
    <source>
        <dbReference type="ARBA" id="ARBA00022679"/>
    </source>
</evidence>
<feature type="transmembrane region" description="Helical" evidence="8">
    <location>
        <begin position="301"/>
        <end position="319"/>
    </location>
</feature>
<keyword evidence="2" id="KW-1003">Cell membrane</keyword>
<feature type="transmembrane region" description="Helical" evidence="8">
    <location>
        <begin position="377"/>
        <end position="400"/>
    </location>
</feature>
<feature type="transmembrane region" description="Helical" evidence="8">
    <location>
        <begin position="194"/>
        <end position="220"/>
    </location>
</feature>
<dbReference type="InterPro" id="IPR050297">
    <property type="entry name" value="LipidA_mod_glycosyltrf_83"/>
</dbReference>
<organism evidence="10 11">
    <name type="scientific">Candidatus Roizmanbacteria bacterium RIFCSPLOWO2_01_FULL_40_42</name>
    <dbReference type="NCBI Taxonomy" id="1802066"/>
    <lineage>
        <taxon>Bacteria</taxon>
        <taxon>Candidatus Roizmaniibacteriota</taxon>
    </lineage>
</organism>
<keyword evidence="6 8" id="KW-1133">Transmembrane helix</keyword>
<dbReference type="InterPro" id="IPR038731">
    <property type="entry name" value="RgtA/B/C-like"/>
</dbReference>
<dbReference type="Pfam" id="PF13231">
    <property type="entry name" value="PMT_2"/>
    <property type="match status" value="1"/>
</dbReference>
<feature type="transmembrane region" description="Helical" evidence="8">
    <location>
        <begin position="109"/>
        <end position="130"/>
    </location>
</feature>
<dbReference type="PANTHER" id="PTHR33908:SF11">
    <property type="entry name" value="MEMBRANE PROTEIN"/>
    <property type="match status" value="1"/>
</dbReference>
<evidence type="ECO:0000256" key="8">
    <source>
        <dbReference type="SAM" id="Phobius"/>
    </source>
</evidence>
<evidence type="ECO:0000256" key="2">
    <source>
        <dbReference type="ARBA" id="ARBA00022475"/>
    </source>
</evidence>
<evidence type="ECO:0000313" key="11">
    <source>
        <dbReference type="Proteomes" id="UP000178558"/>
    </source>
</evidence>
<sequence length="497" mass="57413">MKKEKPSKLFKRIDFILLGVILLLALVFRLYKISAPLGDFHSWRQADTASVARNFATKDFNLLKPRYHDFSNIQSGLENPQGYRFVEFPVYNAIIAALWKYIPLTSLEIYGRLVTIFFSLSIIGILYYFLLKETGRIAAVAATFTYAVFPFFVFFSRVILPETTALAFTFLALLFLYFFTFGKNKVRNTISYSLALLFFIIGVLAKPTVIFYSFSFLTLFIIKYRWNIHKKILPYLFFIATAIPYGLWTLYISQYPAGIPSCPTCPEGTITWLMKYVNTTGGLQDIFFKPSFFRWIFFERINNIILGGYLTVFFVLGFFIKPKRYFIHSLWFSSLVYILVFQGGNVQHEYYQTLILPALAALIGIGVNLFAAHNKIFISQMVTFLLIIGLFGFSFFISFYHVRGYFNYSQDQVNMARVVRDLTKSNSKIVTDTLGDTTLLYLSEREGSPSVFKSLPDLKNDGYEYFVTSKQDVISQIKKEKVYAVLFENNQFAIFAL</sequence>
<evidence type="ECO:0000256" key="5">
    <source>
        <dbReference type="ARBA" id="ARBA00022692"/>
    </source>
</evidence>
<dbReference type="GO" id="GO:0016763">
    <property type="term" value="F:pentosyltransferase activity"/>
    <property type="evidence" value="ECO:0007669"/>
    <property type="project" value="TreeGrafter"/>
</dbReference>
<feature type="transmembrane region" description="Helical" evidence="8">
    <location>
        <begin position="325"/>
        <end position="341"/>
    </location>
</feature>
<keyword evidence="7 8" id="KW-0472">Membrane</keyword>
<evidence type="ECO:0000313" key="10">
    <source>
        <dbReference type="EMBL" id="OGK50595.1"/>
    </source>
</evidence>
<accession>A0A1F7J4R7</accession>
<evidence type="ECO:0000256" key="6">
    <source>
        <dbReference type="ARBA" id="ARBA00022989"/>
    </source>
</evidence>
<gene>
    <name evidence="10" type="ORF">A3B50_02320</name>
</gene>
<name>A0A1F7J4R7_9BACT</name>
<evidence type="ECO:0000259" key="9">
    <source>
        <dbReference type="Pfam" id="PF13231"/>
    </source>
</evidence>
<feature type="domain" description="Glycosyltransferase RgtA/B/C/D-like" evidence="9">
    <location>
        <begin position="108"/>
        <end position="242"/>
    </location>
</feature>
<dbReference type="EMBL" id="MGAQ01000015">
    <property type="protein sequence ID" value="OGK50595.1"/>
    <property type="molecule type" value="Genomic_DNA"/>
</dbReference>
<keyword evidence="3" id="KW-0328">Glycosyltransferase</keyword>
<evidence type="ECO:0000256" key="1">
    <source>
        <dbReference type="ARBA" id="ARBA00004651"/>
    </source>
</evidence>
<feature type="transmembrane region" description="Helical" evidence="8">
    <location>
        <begin position="232"/>
        <end position="251"/>
    </location>
</feature>
<dbReference type="Proteomes" id="UP000178558">
    <property type="component" value="Unassembled WGS sequence"/>
</dbReference>
<comment type="caution">
    <text evidence="10">The sequence shown here is derived from an EMBL/GenBank/DDBJ whole genome shotgun (WGS) entry which is preliminary data.</text>
</comment>
<dbReference type="GO" id="GO:0009103">
    <property type="term" value="P:lipopolysaccharide biosynthetic process"/>
    <property type="evidence" value="ECO:0007669"/>
    <property type="project" value="UniProtKB-ARBA"/>
</dbReference>
<feature type="transmembrane region" description="Helical" evidence="8">
    <location>
        <begin position="12"/>
        <end position="31"/>
    </location>
</feature>
<dbReference type="PANTHER" id="PTHR33908">
    <property type="entry name" value="MANNOSYLTRANSFERASE YKCB-RELATED"/>
    <property type="match status" value="1"/>
</dbReference>
<proteinExistence type="predicted"/>
<feature type="transmembrane region" description="Helical" evidence="8">
    <location>
        <begin position="137"/>
        <end position="159"/>
    </location>
</feature>
<evidence type="ECO:0000256" key="7">
    <source>
        <dbReference type="ARBA" id="ARBA00023136"/>
    </source>
</evidence>
<dbReference type="GO" id="GO:0005886">
    <property type="term" value="C:plasma membrane"/>
    <property type="evidence" value="ECO:0007669"/>
    <property type="project" value="UniProtKB-SubCell"/>
</dbReference>
<keyword evidence="5 8" id="KW-0812">Transmembrane</keyword>
<feature type="transmembrane region" description="Helical" evidence="8">
    <location>
        <begin position="165"/>
        <end position="182"/>
    </location>
</feature>
<protein>
    <recommendedName>
        <fullName evidence="9">Glycosyltransferase RgtA/B/C/D-like domain-containing protein</fullName>
    </recommendedName>
</protein>